<dbReference type="GO" id="GO:0008168">
    <property type="term" value="F:methyltransferase activity"/>
    <property type="evidence" value="ECO:0007669"/>
    <property type="project" value="UniProtKB-KW"/>
</dbReference>
<accession>A0ABU3YZD0</accession>
<dbReference type="GO" id="GO:0032259">
    <property type="term" value="P:methylation"/>
    <property type="evidence" value="ECO:0007669"/>
    <property type="project" value="UniProtKB-KW"/>
</dbReference>
<reference evidence="2 3" key="1">
    <citation type="submission" date="2020-05" db="EMBL/GenBank/DDBJ databases">
        <title>Isolation and characterization of methanoarchaea from a cold seep at offshore SW Taiwan.</title>
        <authorList>
            <person name="Chen Y.-W."/>
            <person name="Chen S.-C."/>
            <person name="Lai M.-C."/>
        </authorList>
    </citation>
    <scope>NUCLEOTIDE SEQUENCE [LARGE SCALE GENOMIC DNA]</scope>
    <source>
        <strain evidence="2 3">YWC-01</strain>
    </source>
</reference>
<dbReference type="SUPFAM" id="SSF53335">
    <property type="entry name" value="S-adenosyl-L-methionine-dependent methyltransferases"/>
    <property type="match status" value="1"/>
</dbReference>
<feature type="domain" description="Methyltransferase" evidence="1">
    <location>
        <begin position="69"/>
        <end position="156"/>
    </location>
</feature>
<keyword evidence="2" id="KW-0489">Methyltransferase</keyword>
<protein>
    <submittedName>
        <fullName evidence="2">Methyltransferase domain-containing protein</fullName>
    </submittedName>
</protein>
<evidence type="ECO:0000259" key="1">
    <source>
        <dbReference type="Pfam" id="PF13649"/>
    </source>
</evidence>
<sequence>MEDVIVQDWNEVWKTRLALNRSTPAFREGADLWSGREQARRYADRSEAGRHARVAEALADLAVAPGDRVLDIGSGPGTLALPLARAGASVTAVDPAEGMLAALRAAAKRERITDITTFPGLWEEINPDRDLDPPYDRVVASFSLGMPDIRSALAAMDAAASGSVHLYWFADEPLWERIYLALWEDLHRAPYHPKPKADCLFNVLFGMGIYPNVLMRPLEGATTFATVEGAVEHFAPRMSAETPRQRAILYNYFEKHLVRRDGGLVLTGSSTYATIWWRKRG</sequence>
<dbReference type="PANTHER" id="PTHR43667">
    <property type="entry name" value="CYCLOPROPANE-FATTY-ACYL-PHOSPHOLIPID SYNTHASE"/>
    <property type="match status" value="1"/>
</dbReference>
<dbReference type="EMBL" id="JABFFQ010000001">
    <property type="protein sequence ID" value="MDV4341876.1"/>
    <property type="molecule type" value="Genomic_DNA"/>
</dbReference>
<dbReference type="Pfam" id="PF13649">
    <property type="entry name" value="Methyltransf_25"/>
    <property type="match status" value="1"/>
</dbReference>
<evidence type="ECO:0000313" key="3">
    <source>
        <dbReference type="Proteomes" id="UP001273768"/>
    </source>
</evidence>
<dbReference type="RefSeq" id="WP_317295090.1">
    <property type="nucleotide sequence ID" value="NZ_JABFFQ010000001.1"/>
</dbReference>
<dbReference type="Gene3D" id="3.40.50.150">
    <property type="entry name" value="Vaccinia Virus protein VP39"/>
    <property type="match status" value="1"/>
</dbReference>
<organism evidence="2 3">
    <name type="scientific">Methanoculleus nereidis</name>
    <dbReference type="NCBI Taxonomy" id="2735141"/>
    <lineage>
        <taxon>Archaea</taxon>
        <taxon>Methanobacteriati</taxon>
        <taxon>Methanobacteriota</taxon>
        <taxon>Stenosarchaea group</taxon>
        <taxon>Methanomicrobia</taxon>
        <taxon>Methanomicrobiales</taxon>
        <taxon>Methanomicrobiaceae</taxon>
        <taxon>Methanoculleus</taxon>
    </lineage>
</organism>
<proteinExistence type="predicted"/>
<evidence type="ECO:0000313" key="2">
    <source>
        <dbReference type="EMBL" id="MDV4341876.1"/>
    </source>
</evidence>
<dbReference type="PANTHER" id="PTHR43667:SF2">
    <property type="entry name" value="FATTY ACID C-METHYL TRANSFERASE"/>
    <property type="match status" value="1"/>
</dbReference>
<dbReference type="Proteomes" id="UP001273768">
    <property type="component" value="Unassembled WGS sequence"/>
</dbReference>
<name>A0ABU3YZD0_9EURY</name>
<dbReference type="CDD" id="cd02440">
    <property type="entry name" value="AdoMet_MTases"/>
    <property type="match status" value="1"/>
</dbReference>
<dbReference type="InterPro" id="IPR050723">
    <property type="entry name" value="CFA/CMAS"/>
</dbReference>
<keyword evidence="3" id="KW-1185">Reference proteome</keyword>
<gene>
    <name evidence="2" type="ORF">HL657_01515</name>
</gene>
<dbReference type="InterPro" id="IPR029063">
    <property type="entry name" value="SAM-dependent_MTases_sf"/>
</dbReference>
<dbReference type="InterPro" id="IPR041698">
    <property type="entry name" value="Methyltransf_25"/>
</dbReference>
<keyword evidence="2" id="KW-0808">Transferase</keyword>
<comment type="caution">
    <text evidence="2">The sequence shown here is derived from an EMBL/GenBank/DDBJ whole genome shotgun (WGS) entry which is preliminary data.</text>
</comment>